<keyword evidence="1" id="KW-0472">Membrane</keyword>
<protein>
    <submittedName>
        <fullName evidence="3">DUF4367 domain-containing protein</fullName>
    </submittedName>
</protein>
<dbReference type="Proteomes" id="UP000823897">
    <property type="component" value="Unassembled WGS sequence"/>
</dbReference>
<reference evidence="3" key="1">
    <citation type="journal article" date="2021" name="PeerJ">
        <title>Extensive microbial diversity within the chicken gut microbiome revealed by metagenomics and culture.</title>
        <authorList>
            <person name="Gilroy R."/>
            <person name="Ravi A."/>
            <person name="Getino M."/>
            <person name="Pursley I."/>
            <person name="Horton D.L."/>
            <person name="Alikhan N.F."/>
            <person name="Baker D."/>
            <person name="Gharbi K."/>
            <person name="Hall N."/>
            <person name="Watson M."/>
            <person name="Adriaenssens E.M."/>
            <person name="Foster-Nyarko E."/>
            <person name="Jarju S."/>
            <person name="Secka A."/>
            <person name="Antonio M."/>
            <person name="Oren A."/>
            <person name="Chaudhuri R.R."/>
            <person name="La Ragione R."/>
            <person name="Hildebrand F."/>
            <person name="Pallen M.J."/>
        </authorList>
    </citation>
    <scope>NUCLEOTIDE SEQUENCE</scope>
    <source>
        <strain evidence="3">ChiGjej3B3-11674</strain>
    </source>
</reference>
<comment type="caution">
    <text evidence="3">The sequence shown here is derived from an EMBL/GenBank/DDBJ whole genome shotgun (WGS) entry which is preliminary data.</text>
</comment>
<dbReference type="Pfam" id="PF14285">
    <property type="entry name" value="DUF4367"/>
    <property type="match status" value="1"/>
</dbReference>
<keyword evidence="1" id="KW-1133">Transmembrane helix</keyword>
<evidence type="ECO:0000313" key="4">
    <source>
        <dbReference type="Proteomes" id="UP000823897"/>
    </source>
</evidence>
<organism evidence="3 4">
    <name type="scientific">Candidatus Mediterraneibacter tabaqchaliae</name>
    <dbReference type="NCBI Taxonomy" id="2838689"/>
    <lineage>
        <taxon>Bacteria</taxon>
        <taxon>Bacillati</taxon>
        <taxon>Bacillota</taxon>
        <taxon>Clostridia</taxon>
        <taxon>Lachnospirales</taxon>
        <taxon>Lachnospiraceae</taxon>
        <taxon>Mediterraneibacter</taxon>
    </lineage>
</organism>
<evidence type="ECO:0000256" key="1">
    <source>
        <dbReference type="SAM" id="Phobius"/>
    </source>
</evidence>
<proteinExistence type="predicted"/>
<sequence>MKELKKISLKEEVDKEAIQIEKEVMDRKDLDNISVSEEMETSLFNKIQDYEYDRRSKTVHRRKKKRYAVLALAAVLILVFGSTMTSVGSKPYWKVLWDRIAGKEDAQFINVEEMDVHETQDLDEVHIYKEIWNELGISTVGWGYLPEDTYLKKYEIDREQHKATFIYEKNDQIIRYTMYMNDDDSSLGQIKTDHLIREYEMETGEGISVSVKEYEKGSSDQNRYVAEFEYKDAQYQIMGSIEREEFEKIVENLIFL</sequence>
<evidence type="ECO:0000313" key="3">
    <source>
        <dbReference type="EMBL" id="HJD34138.1"/>
    </source>
</evidence>
<accession>A0A9D2U380</accession>
<feature type="transmembrane region" description="Helical" evidence="1">
    <location>
        <begin position="67"/>
        <end position="87"/>
    </location>
</feature>
<dbReference type="AlphaFoldDB" id="A0A9D2U380"/>
<keyword evidence="1" id="KW-0812">Transmembrane</keyword>
<gene>
    <name evidence="3" type="ORF">H9911_06330</name>
</gene>
<dbReference type="InterPro" id="IPR025377">
    <property type="entry name" value="DUF4367"/>
</dbReference>
<evidence type="ECO:0000259" key="2">
    <source>
        <dbReference type="Pfam" id="PF14285"/>
    </source>
</evidence>
<name>A0A9D2U380_9FIRM</name>
<feature type="domain" description="DUF4367" evidence="2">
    <location>
        <begin position="143"/>
        <end position="253"/>
    </location>
</feature>
<reference evidence="3" key="2">
    <citation type="submission" date="2021-04" db="EMBL/GenBank/DDBJ databases">
        <authorList>
            <person name="Gilroy R."/>
        </authorList>
    </citation>
    <scope>NUCLEOTIDE SEQUENCE</scope>
    <source>
        <strain evidence="3">ChiGjej3B3-11674</strain>
    </source>
</reference>
<dbReference type="EMBL" id="DWUV01000119">
    <property type="protein sequence ID" value="HJD34138.1"/>
    <property type="molecule type" value="Genomic_DNA"/>
</dbReference>